<evidence type="ECO:0000313" key="3">
    <source>
        <dbReference type="EMBL" id="MCT2587782.1"/>
    </source>
</evidence>
<feature type="region of interest" description="Disordered" evidence="1">
    <location>
        <begin position="1"/>
        <end position="20"/>
    </location>
</feature>
<accession>A0ABT2JIS2</accession>
<feature type="region of interest" description="Disordered" evidence="1">
    <location>
        <begin position="314"/>
        <end position="413"/>
    </location>
</feature>
<proteinExistence type="predicted"/>
<feature type="compositionally biased region" description="Basic and acidic residues" evidence="1">
    <location>
        <begin position="37"/>
        <end position="70"/>
    </location>
</feature>
<feature type="compositionally biased region" description="Basic residues" evidence="1">
    <location>
        <begin position="385"/>
        <end position="403"/>
    </location>
</feature>
<feature type="transmembrane region" description="Helical" evidence="2">
    <location>
        <begin position="91"/>
        <end position="113"/>
    </location>
</feature>
<feature type="transmembrane region" description="Helical" evidence="2">
    <location>
        <begin position="154"/>
        <end position="175"/>
    </location>
</feature>
<reference evidence="3 4" key="1">
    <citation type="submission" date="2021-02" db="EMBL/GenBank/DDBJ databases">
        <title>Actinophytocola xerophila sp. nov., isolated from soil of cotton cropping field.</title>
        <authorList>
            <person name="Huang R."/>
            <person name="Chen X."/>
            <person name="Ge X."/>
            <person name="Liu W."/>
        </authorList>
    </citation>
    <scope>NUCLEOTIDE SEQUENCE [LARGE SCALE GENOMIC DNA]</scope>
    <source>
        <strain evidence="3 4">S1-96</strain>
    </source>
</reference>
<feature type="region of interest" description="Disordered" evidence="1">
    <location>
        <begin position="37"/>
        <end position="71"/>
    </location>
</feature>
<feature type="transmembrane region" description="Helical" evidence="2">
    <location>
        <begin position="119"/>
        <end position="142"/>
    </location>
</feature>
<sequence length="465" mass="50132">MSWQTERAEQRRLNDAARAEQARQDAIAAAQIEAMRARAQTETEQARREQAAVLAERRNAERRAERDRVRDRRRAAWGRARGWVSAHTVDLMVYPLAVVSAVMAVPAMAAFGHEVYGSAAGYALPVITELGMWAFAFAVHLTRHRADRDGVDRPVWALQVGVWSFAAVAAGLNFLHGLSGRPLVAGLVPGPVAGVVMAVASVAGVMAHQLVTAAPRRDRGERETARIERRAMAKTARVRRAAVRAAVAEIDHTGAARLLFTPGHYRLTRSRVAPWRHGRLTATTLPALPVTPALDSGWDDLDHELAALIAADAYPGTRPDPEAGSGPDNRPSHPTGSDTGATGIGSGGGVATLDPDQPNPHVDQHGDQHGEQSGSTPIDADRPRAPRSRATRTSARKSTRKTAGRSVQKAVRKARSIEELRTALHAAIDADPASIDPTSAESIRRALRCSPARARQLRDTYRPAD</sequence>
<feature type="transmembrane region" description="Helical" evidence="2">
    <location>
        <begin position="187"/>
        <end position="207"/>
    </location>
</feature>
<dbReference type="Proteomes" id="UP001156441">
    <property type="component" value="Unassembled WGS sequence"/>
</dbReference>
<name>A0ABT2JIS2_9PSEU</name>
<evidence type="ECO:0000256" key="1">
    <source>
        <dbReference type="SAM" id="MobiDB-lite"/>
    </source>
</evidence>
<keyword evidence="4" id="KW-1185">Reference proteome</keyword>
<keyword evidence="2" id="KW-0812">Transmembrane</keyword>
<dbReference type="RefSeq" id="WP_311202784.1">
    <property type="nucleotide sequence ID" value="NZ_JAFFZE010000028.1"/>
</dbReference>
<dbReference type="EMBL" id="JAFFZE010000028">
    <property type="protein sequence ID" value="MCT2587782.1"/>
    <property type="molecule type" value="Genomic_DNA"/>
</dbReference>
<evidence type="ECO:0000256" key="2">
    <source>
        <dbReference type="SAM" id="Phobius"/>
    </source>
</evidence>
<evidence type="ECO:0000313" key="4">
    <source>
        <dbReference type="Proteomes" id="UP001156441"/>
    </source>
</evidence>
<keyword evidence="2" id="KW-0472">Membrane</keyword>
<evidence type="ECO:0008006" key="5">
    <source>
        <dbReference type="Google" id="ProtNLM"/>
    </source>
</evidence>
<protein>
    <recommendedName>
        <fullName evidence="5">DUF2637 domain-containing protein</fullName>
    </recommendedName>
</protein>
<organism evidence="3 4">
    <name type="scientific">Actinophytocola gossypii</name>
    <dbReference type="NCBI Taxonomy" id="2812003"/>
    <lineage>
        <taxon>Bacteria</taxon>
        <taxon>Bacillati</taxon>
        <taxon>Actinomycetota</taxon>
        <taxon>Actinomycetes</taxon>
        <taxon>Pseudonocardiales</taxon>
        <taxon>Pseudonocardiaceae</taxon>
    </lineage>
</organism>
<gene>
    <name evidence="3" type="ORF">JT362_32170</name>
</gene>
<keyword evidence="2" id="KW-1133">Transmembrane helix</keyword>
<comment type="caution">
    <text evidence="3">The sequence shown here is derived from an EMBL/GenBank/DDBJ whole genome shotgun (WGS) entry which is preliminary data.</text>
</comment>